<dbReference type="InterPro" id="IPR029058">
    <property type="entry name" value="AB_hydrolase_fold"/>
</dbReference>
<dbReference type="AlphaFoldDB" id="A0A0A1UGG9"/>
<accession>A0A0A1UGG9</accession>
<dbReference type="SUPFAM" id="SSF53474">
    <property type="entry name" value="alpha/beta-Hydrolases"/>
    <property type="match status" value="1"/>
</dbReference>
<dbReference type="SUPFAM" id="SSF47769">
    <property type="entry name" value="SAM/Pointed domain"/>
    <property type="match status" value="1"/>
</dbReference>
<evidence type="ECO:0000313" key="2">
    <source>
        <dbReference type="EMBL" id="ELP94894.1"/>
    </source>
</evidence>
<dbReference type="Proteomes" id="UP000014680">
    <property type="component" value="Unassembled WGS sequence"/>
</dbReference>
<dbReference type="InterPro" id="IPR013761">
    <property type="entry name" value="SAM/pointed_sf"/>
</dbReference>
<dbReference type="PANTHER" id="PTHR12277:SF81">
    <property type="entry name" value="PROTEIN ABHD13"/>
    <property type="match status" value="1"/>
</dbReference>
<evidence type="ECO:0000256" key="1">
    <source>
        <dbReference type="SAM" id="MobiDB-lite"/>
    </source>
</evidence>
<dbReference type="Gene3D" id="3.40.50.1820">
    <property type="entry name" value="alpha/beta hydrolase"/>
    <property type="match status" value="1"/>
</dbReference>
<feature type="region of interest" description="Disordered" evidence="1">
    <location>
        <begin position="1"/>
        <end position="25"/>
    </location>
</feature>
<evidence type="ECO:0000313" key="3">
    <source>
        <dbReference type="Proteomes" id="UP000014680"/>
    </source>
</evidence>
<feature type="compositionally biased region" description="Polar residues" evidence="1">
    <location>
        <begin position="1"/>
        <end position="11"/>
    </location>
</feature>
<feature type="region of interest" description="Disordered" evidence="1">
    <location>
        <begin position="343"/>
        <end position="362"/>
    </location>
</feature>
<sequence>MDPNKLSSISLKSGAKTMKKRRRPSTCQSLPQFVKINDHIPALVINHPDKKIRSVLLYSHDSTEQLDQIHQSLVEMAMLLHCNIIAYEFPGFSDDSTDKYSDSLTAETITKVFEYIIDMLNVPSTSIILFGVGAGCEPTLFLAYKNRKDLPIAGVVLVNPAVSVSNVFSSSPLHKTKYIKQVTAPVGIVVSSKLSDKKETRRLYSLLKHKIGLKEFPGLPQELIQLNYDEYIDSIIGYIVTFLPELKNLFNGEELEKLRPTEYQNNPIEVISHFLSGGGLKQFTDLFISYGYCEIEYILEMTSDEITYMGLNEKDTEQVKKLITEYKAKKIEEENKACALRSLQDKESVDESKRPNSNPPHCDEAATNIAMKDSEKSVSSLDNERITDKEKKSEQSIKAKSHEISPIKDKKIGTIKKLFMKSEIKK</sequence>
<reference evidence="2 3" key="1">
    <citation type="submission" date="2012-10" db="EMBL/GenBank/DDBJ databases">
        <authorList>
            <person name="Zafar N."/>
            <person name="Inman J."/>
            <person name="Hall N."/>
            <person name="Lorenzi H."/>
            <person name="Caler E."/>
        </authorList>
    </citation>
    <scope>NUCLEOTIDE SEQUENCE [LARGE SCALE GENOMIC DNA]</scope>
    <source>
        <strain evidence="2 3">IP1</strain>
    </source>
</reference>
<dbReference type="Gene3D" id="1.10.150.50">
    <property type="entry name" value="Transcription Factor, Ets-1"/>
    <property type="match status" value="1"/>
</dbReference>
<dbReference type="RefSeq" id="XP_004261665.1">
    <property type="nucleotide sequence ID" value="XM_004261617.1"/>
</dbReference>
<evidence type="ECO:0008006" key="4">
    <source>
        <dbReference type="Google" id="ProtNLM"/>
    </source>
</evidence>
<name>A0A0A1UGG9_ENTIV</name>
<dbReference type="PANTHER" id="PTHR12277">
    <property type="entry name" value="ALPHA/BETA HYDROLASE DOMAIN-CONTAINING PROTEIN"/>
    <property type="match status" value="1"/>
</dbReference>
<dbReference type="OrthoDB" id="27726at2759"/>
<protein>
    <recommendedName>
        <fullName evidence="4">SAM domain-containing protein</fullName>
    </recommendedName>
</protein>
<organism evidence="2 3">
    <name type="scientific">Entamoeba invadens IP1</name>
    <dbReference type="NCBI Taxonomy" id="370355"/>
    <lineage>
        <taxon>Eukaryota</taxon>
        <taxon>Amoebozoa</taxon>
        <taxon>Evosea</taxon>
        <taxon>Archamoebae</taxon>
        <taxon>Mastigamoebida</taxon>
        <taxon>Entamoebidae</taxon>
        <taxon>Entamoeba</taxon>
    </lineage>
</organism>
<proteinExistence type="predicted"/>
<feature type="region of interest" description="Disordered" evidence="1">
    <location>
        <begin position="373"/>
        <end position="405"/>
    </location>
</feature>
<dbReference type="GeneID" id="14893891"/>
<feature type="compositionally biased region" description="Basic and acidic residues" evidence="1">
    <location>
        <begin position="343"/>
        <end position="354"/>
    </location>
</feature>
<keyword evidence="3" id="KW-1185">Reference proteome</keyword>
<dbReference type="KEGG" id="eiv:EIN_249280"/>
<dbReference type="EMBL" id="KB206169">
    <property type="protein sequence ID" value="ELP94894.1"/>
    <property type="molecule type" value="Genomic_DNA"/>
</dbReference>
<gene>
    <name evidence="2" type="ORF">EIN_249280</name>
</gene>
<dbReference type="VEuPathDB" id="AmoebaDB:EIN_249280"/>